<dbReference type="Proteomes" id="UP000051008">
    <property type="component" value="Unassembled WGS sequence"/>
</dbReference>
<dbReference type="PRINTS" id="PR01002">
    <property type="entry name" value="FLGFLGJ"/>
</dbReference>
<dbReference type="Gene3D" id="1.10.530.10">
    <property type="match status" value="1"/>
</dbReference>
<evidence type="ECO:0000256" key="3">
    <source>
        <dbReference type="SAM" id="Phobius"/>
    </source>
</evidence>
<dbReference type="RefSeq" id="WP_082618668.1">
    <property type="nucleotide sequence ID" value="NZ_AYYP01000017.1"/>
</dbReference>
<keyword evidence="3" id="KW-1133">Transmembrane helix</keyword>
<comment type="similarity">
    <text evidence="1">Belongs to the glycosyl hydrolase 73 family.</text>
</comment>
<keyword evidence="2" id="KW-0378">Hydrolase</keyword>
<keyword evidence="3" id="KW-0472">Membrane</keyword>
<sequence length="195" mass="22417">MVKRRSRRQGNLVNYLLLLILLGLLFCLVFPFFNKQEEKEPQTEVRKEFIARIAPLAQAEQRKYRIKASITIAQAALESDWGQSQLASKYNNLFGVKGNEQDGTLLATKEYVNGQWITVEDYFVVYPSWKAAVEAHSKLFVDGTGWDHNHYQAVLEASDYKQAAQALQERGYATDPKYAAKLIELIEQYQLDSYD</sequence>
<dbReference type="SMART" id="SM00047">
    <property type="entry name" value="LYZ2"/>
    <property type="match status" value="1"/>
</dbReference>
<dbReference type="InterPro" id="IPR051056">
    <property type="entry name" value="Glycosyl_Hydrolase_73"/>
</dbReference>
<dbReference type="PANTHER" id="PTHR33308">
    <property type="entry name" value="PEPTIDOGLYCAN HYDROLASE FLGJ"/>
    <property type="match status" value="1"/>
</dbReference>
<dbReference type="GO" id="GO:0004040">
    <property type="term" value="F:amidase activity"/>
    <property type="evidence" value="ECO:0007669"/>
    <property type="project" value="InterPro"/>
</dbReference>
<dbReference type="EMBL" id="AYYP01000017">
    <property type="protein sequence ID" value="KRM65293.1"/>
    <property type="molecule type" value="Genomic_DNA"/>
</dbReference>
<keyword evidence="6" id="KW-1185">Reference proteome</keyword>
<evidence type="ECO:0000259" key="4">
    <source>
        <dbReference type="SMART" id="SM00047"/>
    </source>
</evidence>
<evidence type="ECO:0000313" key="5">
    <source>
        <dbReference type="EMBL" id="KRM65293.1"/>
    </source>
</evidence>
<gene>
    <name evidence="5" type="ORF">FC14_GL001434</name>
</gene>
<dbReference type="Pfam" id="PF01832">
    <property type="entry name" value="Glucosaminidase"/>
    <property type="match status" value="1"/>
</dbReference>
<feature type="domain" description="Mannosyl-glycoprotein endo-beta-N-acetylglucosamidase-like" evidence="4">
    <location>
        <begin position="37"/>
        <end position="195"/>
    </location>
</feature>
<name>A0A0R2ADR5_9LACO</name>
<dbReference type="PANTHER" id="PTHR33308:SF9">
    <property type="entry name" value="PEPTIDOGLYCAN HYDROLASE FLGJ"/>
    <property type="match status" value="1"/>
</dbReference>
<feature type="transmembrane region" description="Helical" evidence="3">
    <location>
        <begin position="12"/>
        <end position="33"/>
    </location>
</feature>
<comment type="caution">
    <text evidence="5">The sequence shown here is derived from an EMBL/GenBank/DDBJ whole genome shotgun (WGS) entry which is preliminary data.</text>
</comment>
<accession>A0A0R2ADR5</accession>
<evidence type="ECO:0000256" key="2">
    <source>
        <dbReference type="ARBA" id="ARBA00022801"/>
    </source>
</evidence>
<keyword evidence="3" id="KW-0812">Transmembrane</keyword>
<dbReference type="Gene3D" id="4.10.80.30">
    <property type="entry name" value="DNA polymerase, domain 6"/>
    <property type="match status" value="1"/>
</dbReference>
<evidence type="ECO:0000313" key="6">
    <source>
        <dbReference type="Proteomes" id="UP000051008"/>
    </source>
</evidence>
<proteinExistence type="inferred from homology"/>
<dbReference type="AlphaFoldDB" id="A0A0R2ADR5"/>
<reference evidence="5 6" key="1">
    <citation type="journal article" date="2015" name="Genome Announc.">
        <title>Expanding the biotechnology potential of lactobacilli through comparative genomics of 213 strains and associated genera.</title>
        <authorList>
            <person name="Sun Z."/>
            <person name="Harris H.M."/>
            <person name="McCann A."/>
            <person name="Guo C."/>
            <person name="Argimon S."/>
            <person name="Zhang W."/>
            <person name="Yang X."/>
            <person name="Jeffery I.B."/>
            <person name="Cooney J.C."/>
            <person name="Kagawa T.F."/>
            <person name="Liu W."/>
            <person name="Song Y."/>
            <person name="Salvetti E."/>
            <person name="Wrobel A."/>
            <person name="Rasinkangas P."/>
            <person name="Parkhill J."/>
            <person name="Rea M.C."/>
            <person name="O'Sullivan O."/>
            <person name="Ritari J."/>
            <person name="Douillard F.P."/>
            <person name="Paul Ross R."/>
            <person name="Yang R."/>
            <person name="Briner A.E."/>
            <person name="Felis G.E."/>
            <person name="de Vos W.M."/>
            <person name="Barrangou R."/>
            <person name="Klaenhammer T.R."/>
            <person name="Caufield P.W."/>
            <person name="Cui Y."/>
            <person name="Zhang H."/>
            <person name="O'Toole P.W."/>
        </authorList>
    </citation>
    <scope>NUCLEOTIDE SEQUENCE [LARGE SCALE GENOMIC DNA]</scope>
    <source>
        <strain evidence="5 6">DSM 20509</strain>
    </source>
</reference>
<dbReference type="OrthoDB" id="977752at2"/>
<dbReference type="PATRIC" id="fig|1423718.3.peg.1497"/>
<organism evidence="5 6">
    <name type="scientific">Ligilactobacillus agilis DSM 20509</name>
    <dbReference type="NCBI Taxonomy" id="1423718"/>
    <lineage>
        <taxon>Bacteria</taxon>
        <taxon>Bacillati</taxon>
        <taxon>Bacillota</taxon>
        <taxon>Bacilli</taxon>
        <taxon>Lactobacillales</taxon>
        <taxon>Lactobacillaceae</taxon>
        <taxon>Ligilactobacillus</taxon>
    </lineage>
</organism>
<evidence type="ECO:0000256" key="1">
    <source>
        <dbReference type="ARBA" id="ARBA00010266"/>
    </source>
</evidence>
<protein>
    <submittedName>
        <fullName evidence="5">Lysozyme</fullName>
    </submittedName>
</protein>
<dbReference type="InterPro" id="IPR002901">
    <property type="entry name" value="MGlyc_endo_b_GlcNAc-like_dom"/>
</dbReference>